<dbReference type="Proteomes" id="UP001451303">
    <property type="component" value="Unassembled WGS sequence"/>
</dbReference>
<evidence type="ECO:0000313" key="3">
    <source>
        <dbReference type="Proteomes" id="UP001451303"/>
    </source>
</evidence>
<proteinExistence type="predicted"/>
<organism evidence="2 3">
    <name type="scientific">Neurospora intermedia</name>
    <dbReference type="NCBI Taxonomy" id="5142"/>
    <lineage>
        <taxon>Eukaryota</taxon>
        <taxon>Fungi</taxon>
        <taxon>Dikarya</taxon>
        <taxon>Ascomycota</taxon>
        <taxon>Pezizomycotina</taxon>
        <taxon>Sordariomycetes</taxon>
        <taxon>Sordariomycetidae</taxon>
        <taxon>Sordariales</taxon>
        <taxon>Sordariaceae</taxon>
        <taxon>Neurospora</taxon>
    </lineage>
</organism>
<protein>
    <recommendedName>
        <fullName evidence="4">F-box domain-containing protein</fullName>
    </recommendedName>
</protein>
<feature type="compositionally biased region" description="Acidic residues" evidence="1">
    <location>
        <begin position="675"/>
        <end position="725"/>
    </location>
</feature>
<accession>A0ABR3CZK5</accession>
<evidence type="ECO:0008006" key="4">
    <source>
        <dbReference type="Google" id="ProtNLM"/>
    </source>
</evidence>
<evidence type="ECO:0000256" key="1">
    <source>
        <dbReference type="SAM" id="MobiDB-lite"/>
    </source>
</evidence>
<gene>
    <name evidence="2" type="ORF">QR685DRAFT_128928</name>
</gene>
<keyword evidence="3" id="KW-1185">Reference proteome</keyword>
<reference evidence="2 3" key="1">
    <citation type="submission" date="2023-09" db="EMBL/GenBank/DDBJ databases">
        <title>Multi-omics analysis of a traditional fermented food reveals byproduct-associated fungal strains for waste-to-food upcycling.</title>
        <authorList>
            <consortium name="Lawrence Berkeley National Laboratory"/>
            <person name="Rekdal V.M."/>
            <person name="Villalobos-Escobedo J.M."/>
            <person name="Rodriguez-Valeron N."/>
            <person name="Garcia M.O."/>
            <person name="Vasquez D.P."/>
            <person name="Damayanti I."/>
            <person name="Sorensen P.M."/>
            <person name="Baidoo E.E."/>
            <person name="De Carvalho A.C."/>
            <person name="Riley R."/>
            <person name="Lipzen A."/>
            <person name="He G."/>
            <person name="Yan M."/>
            <person name="Haridas S."/>
            <person name="Daum C."/>
            <person name="Yoshinaga Y."/>
            <person name="Ng V."/>
            <person name="Grigoriev I.V."/>
            <person name="Munk R."/>
            <person name="Nuraida L."/>
            <person name="Wijaya C.H."/>
            <person name="Morales P.-C."/>
            <person name="Keasling J.D."/>
        </authorList>
    </citation>
    <scope>NUCLEOTIDE SEQUENCE [LARGE SCALE GENOMIC DNA]</scope>
    <source>
        <strain evidence="2 3">FGSC 2613</strain>
    </source>
</reference>
<comment type="caution">
    <text evidence="2">The sequence shown here is derived from an EMBL/GenBank/DDBJ whole genome shotgun (WGS) entry which is preliminary data.</text>
</comment>
<sequence>MLPKLPFETLTQIFSHFTLTLPNKSDVFPDYRPVRKNENENSELARHLQDRRTLRALCIVCSRCRAVASPMLYHTVILHDAAALLFFMRTLLEDPLAGDIVRDLALLITFDNEYQEQDLFDCVKLGLWADLGQWLFGEAARKPRPREFDYIRVISDMWHNDMLPVQIRKRKSLTIKLVNDLKRDLCKWSGKRTVDARPPMHELIQGLLYCILRETPQVQRLLLQFPPVWGFKHNWFARFRKLHLRNTSSSPHFYPSLVSLILASNSEAPSHLKKGYRPGGQFPLQYFRSLETLMAVGPDSTFDPLHENIKSIRRLYLLDTELQPRTLGSILLKIPQNLTSFVLQRRPSNPGHQPKLLDFPTKKVPTLSEVLLLKGSKLPELSLILYYTHCFRNFIGLGKRLTYLPTLDRLEKLTIQMHLLFGDTRGFSANLLVPRLPPNLVELNILDEWEMDVAERELWLTRYVYHYEEVEHDPIKGWIEEQAYDDEENGERHFCHVLHDHPVHDGWDYIDAQKRIELYSEYRMKVKAMLLDLAARCDAGKIACQLQRANGQQQHGGLASLRSVTFQIAPNKPLKLIPVDEDDMYDDWPHRLETPPVKDSMENAISEIKAGSFLCWIPYRWTNLELLKENFDMKHNEMSVRYIRDVVSHSENQSDDENKTDEADEENESAGREEIGDDDENDGDSESDGNDENDEDEDDEADGEDGGDGDGEEGHENDENDENDGNSESSKASDTSETSEEPSPQLLTLWNTFRAIPREHFMDVTAAFARSGVRFDCFGPASEWILAIRDAAKDEVEAKALSHVVEEEL</sequence>
<evidence type="ECO:0000313" key="2">
    <source>
        <dbReference type="EMBL" id="KAL0465863.1"/>
    </source>
</evidence>
<name>A0ABR3CZK5_NEUIN</name>
<dbReference type="EMBL" id="JAVLET010000015">
    <property type="protein sequence ID" value="KAL0465863.1"/>
    <property type="molecule type" value="Genomic_DNA"/>
</dbReference>
<feature type="region of interest" description="Disordered" evidence="1">
    <location>
        <begin position="648"/>
        <end position="746"/>
    </location>
</feature>